<dbReference type="InterPro" id="IPR032622">
    <property type="entry name" value="UCP01524_HTH"/>
</dbReference>
<accession>A0A7J0BFS6</accession>
<dbReference type="PIRSF" id="PIRSF015244">
    <property type="entry name" value="UCP015244"/>
    <property type="match status" value="1"/>
</dbReference>
<proteinExistence type="predicted"/>
<dbReference type="EMBL" id="BLVO01000012">
    <property type="protein sequence ID" value="GFM32540.1"/>
    <property type="molecule type" value="Genomic_DNA"/>
</dbReference>
<dbReference type="Pfam" id="PF16254">
    <property type="entry name" value="DUF4910"/>
    <property type="match status" value="1"/>
</dbReference>
<keyword evidence="4" id="KW-0378">Hydrolase</keyword>
<dbReference type="InterPro" id="IPR036388">
    <property type="entry name" value="WH-like_DNA-bd_sf"/>
</dbReference>
<organism evidence="4 5">
    <name type="scientific">Desulfovibrio subterraneus</name>
    <dbReference type="NCBI Taxonomy" id="2718620"/>
    <lineage>
        <taxon>Bacteria</taxon>
        <taxon>Pseudomonadati</taxon>
        <taxon>Thermodesulfobacteriota</taxon>
        <taxon>Desulfovibrionia</taxon>
        <taxon>Desulfovibrionales</taxon>
        <taxon>Desulfovibrionaceae</taxon>
        <taxon>Desulfovibrio</taxon>
    </lineage>
</organism>
<name>A0A7J0BFS6_9BACT</name>
<dbReference type="InterPro" id="IPR032610">
    <property type="entry name" value="DUF2172"/>
</dbReference>
<sequence length="435" mass="48933">MSEAPRSSTALLMEQYFDRLWPIMRSITGEGVRQTHDILAELLPLERTEVPSGTSVFDWTVPEEWEVREAWLQGPDGRRIADIRDNTLHLVNYSCGFQGTLSLEALQPHLHSIPERPHAIPYVTSYYARDWGFCIPHAVRMALQPGQYTVHIDARHFAGSMTMSQAVLPGQTDREVLFSTYTCHPSMANNELSGPLVAAFLYRELAAMPCRRYTYRFHFGPETIGAIAYLSRLGTHFREKLDAGLVLTCIGGDVPFTCKRSRQGNALVDRIIACLLRERGAEHVMRDFWPGGSDERQYCSPGFDLPVGVLCRAVFGEYPEYHTSDDDKSAVSFTAMAEAVELCRDVVQALEANRVYVRTNPHCEPFLSRYDLHDTIGAQRSKDVAKKTLQWLLNLADGGHDLVSMAERSGLPLAEFRIQAQRAEQAGLIKLAEVQ</sequence>
<evidence type="ECO:0000259" key="1">
    <source>
        <dbReference type="Pfam" id="PF09940"/>
    </source>
</evidence>
<keyword evidence="4" id="KW-0645">Protease</keyword>
<reference evidence="4 5" key="1">
    <citation type="submission" date="2020-05" db="EMBL/GenBank/DDBJ databases">
        <title>Draft genome sequence of Desulfovibrio sp. strain HN2T.</title>
        <authorList>
            <person name="Ueno A."/>
            <person name="Tamazawa S."/>
            <person name="Tamamura S."/>
            <person name="Murakami T."/>
            <person name="Kiyama T."/>
            <person name="Inomata H."/>
            <person name="Amano Y."/>
            <person name="Miyakawa K."/>
            <person name="Tamaki H."/>
            <person name="Naganuma T."/>
            <person name="Kaneko K."/>
        </authorList>
    </citation>
    <scope>NUCLEOTIDE SEQUENCE [LARGE SCALE GENOMIC DNA]</scope>
    <source>
        <strain evidence="4 5">HN2</strain>
    </source>
</reference>
<evidence type="ECO:0000313" key="4">
    <source>
        <dbReference type="EMBL" id="GFM32540.1"/>
    </source>
</evidence>
<dbReference type="Proteomes" id="UP000503840">
    <property type="component" value="Unassembled WGS sequence"/>
</dbReference>
<feature type="domain" description="UCP01524 winged helix-turn-helix" evidence="2">
    <location>
        <begin position="354"/>
        <end position="430"/>
    </location>
</feature>
<dbReference type="InterPro" id="IPR032589">
    <property type="entry name" value="DUF4910"/>
</dbReference>
<keyword evidence="4" id="KW-0031">Aminopeptidase</keyword>
<dbReference type="Gene3D" id="3.40.630.10">
    <property type="entry name" value="Zn peptidases"/>
    <property type="match status" value="1"/>
</dbReference>
<dbReference type="Gene3D" id="3.50.30.90">
    <property type="match status" value="1"/>
</dbReference>
<dbReference type="InterPro" id="IPR012353">
    <property type="entry name" value="UCP015244"/>
</dbReference>
<gene>
    <name evidence="4" type="ORF">DSM101010T_09050</name>
</gene>
<feature type="domain" description="DUF2172" evidence="1">
    <location>
        <begin position="64"/>
        <end position="154"/>
    </location>
</feature>
<dbReference type="GO" id="GO:0004177">
    <property type="term" value="F:aminopeptidase activity"/>
    <property type="evidence" value="ECO:0007669"/>
    <property type="project" value="UniProtKB-KW"/>
</dbReference>
<evidence type="ECO:0000313" key="5">
    <source>
        <dbReference type="Proteomes" id="UP000503840"/>
    </source>
</evidence>
<protein>
    <submittedName>
        <fullName evidence="4">Aminopeptidase</fullName>
    </submittedName>
</protein>
<dbReference type="SUPFAM" id="SSF53187">
    <property type="entry name" value="Zn-dependent exopeptidases"/>
    <property type="match status" value="1"/>
</dbReference>
<dbReference type="Pfam" id="PF16221">
    <property type="entry name" value="HTH_47"/>
    <property type="match status" value="1"/>
</dbReference>
<evidence type="ECO:0000259" key="2">
    <source>
        <dbReference type="Pfam" id="PF16221"/>
    </source>
</evidence>
<dbReference type="AlphaFoldDB" id="A0A7J0BFS6"/>
<keyword evidence="5" id="KW-1185">Reference proteome</keyword>
<dbReference type="Gene3D" id="1.10.10.10">
    <property type="entry name" value="Winged helix-like DNA-binding domain superfamily/Winged helix DNA-binding domain"/>
    <property type="match status" value="1"/>
</dbReference>
<evidence type="ECO:0000259" key="3">
    <source>
        <dbReference type="Pfam" id="PF16254"/>
    </source>
</evidence>
<feature type="domain" description="DUF4910" evidence="3">
    <location>
        <begin position="17"/>
        <end position="353"/>
    </location>
</feature>
<dbReference type="Pfam" id="PF09940">
    <property type="entry name" value="DUF2172"/>
    <property type="match status" value="1"/>
</dbReference>
<dbReference type="RefSeq" id="WP_174404241.1">
    <property type="nucleotide sequence ID" value="NZ_BLVO01000012.1"/>
</dbReference>
<comment type="caution">
    <text evidence="4">The sequence shown here is derived from an EMBL/GenBank/DDBJ whole genome shotgun (WGS) entry which is preliminary data.</text>
</comment>